<evidence type="ECO:0000256" key="5">
    <source>
        <dbReference type="ARBA" id="ARBA00022827"/>
    </source>
</evidence>
<dbReference type="Gene3D" id="2.40.110.10">
    <property type="entry name" value="Butyryl-CoA Dehydrogenase, subunit A, domain 2"/>
    <property type="match status" value="1"/>
</dbReference>
<evidence type="ECO:0000256" key="3">
    <source>
        <dbReference type="ARBA" id="ARBA00019125"/>
    </source>
</evidence>
<dbReference type="InterPro" id="IPR009075">
    <property type="entry name" value="AcylCo_DH/oxidase_C"/>
</dbReference>
<accession>A0A3S0Z403</accession>
<dbReference type="InterPro" id="IPR006091">
    <property type="entry name" value="Acyl-CoA_Oxase/DH_mid-dom"/>
</dbReference>
<gene>
    <name evidence="10" type="ORF">EJP67_13840</name>
</gene>
<dbReference type="InterPro" id="IPR046373">
    <property type="entry name" value="Acyl-CoA_Oxase/DH_mid-dom_sf"/>
</dbReference>
<proteinExistence type="inferred from homology"/>
<dbReference type="GO" id="GO:0003995">
    <property type="term" value="F:acyl-CoA dehydrogenase activity"/>
    <property type="evidence" value="ECO:0007669"/>
    <property type="project" value="InterPro"/>
</dbReference>
<comment type="caution">
    <text evidence="10">The sequence shown here is derived from an EMBL/GenBank/DDBJ whole genome shotgun (WGS) entry which is preliminary data.</text>
</comment>
<keyword evidence="6" id="KW-0560">Oxidoreductase</keyword>
<dbReference type="InterPro" id="IPR009100">
    <property type="entry name" value="AcylCoA_DH/oxidase_NM_dom_sf"/>
</dbReference>
<dbReference type="InterPro" id="IPR050741">
    <property type="entry name" value="Acyl-CoA_dehydrogenase"/>
</dbReference>
<dbReference type="Pfam" id="PF00441">
    <property type="entry name" value="Acyl-CoA_dh_1"/>
    <property type="match status" value="1"/>
</dbReference>
<evidence type="ECO:0000313" key="10">
    <source>
        <dbReference type="EMBL" id="RUR68138.1"/>
    </source>
</evidence>
<feature type="domain" description="Acyl-CoA dehydrogenase/oxidase C-terminal" evidence="7">
    <location>
        <begin position="255"/>
        <end position="404"/>
    </location>
</feature>
<dbReference type="InterPro" id="IPR013786">
    <property type="entry name" value="AcylCoA_DH/ox_N"/>
</dbReference>
<feature type="domain" description="Acyl-CoA oxidase/dehydrogenase middle" evidence="8">
    <location>
        <begin position="147"/>
        <end position="242"/>
    </location>
</feature>
<dbReference type="PANTHER" id="PTHR48083:SF2">
    <property type="entry name" value="MEDIUM-CHAIN SPECIFIC ACYL-COA DEHYDROGENASE, MITOCHONDRIAL"/>
    <property type="match status" value="1"/>
</dbReference>
<dbReference type="EMBL" id="RXFT01000005">
    <property type="protein sequence ID" value="RUR68138.1"/>
    <property type="molecule type" value="Genomic_DNA"/>
</dbReference>
<sequence length="409" mass="44026">MDATTTPAINNMAPIFAGPFEGSERAAEVIGRVQAFLNGELADLAREHDIDSERGAPRELLQRVWKRSRELGFYGMTLPEKMGGMGLSVLDHALIKEAIYATGSPFAPHVFGELSGPPRVGALARFATPWQMRNFIVPVAEAEKAICFALTEEQAGSDAGAVQTHAVLDGDEYVVNGRKRFISGAPFADFAVLVASTATATDPAQREVSAFFVDLAAPGVRVESGYKTMAGQSGTGNIVFENARVPAANLIGEQGRGLALALGRITVNRLLHCPAMVGLAQVALRDARDYALRRRQFGRAIGQFQAIQHMLADMATELAAARALMIHTARQIDAGSDARAEASMAKLFCSETAFRVADRAVQIHGGEGIVQGRRVEFLFRLLRMYRVLTGTSEIQRNTIAKELLASEAG</sequence>
<dbReference type="PIRSF" id="PIRSF016578">
    <property type="entry name" value="HsaA"/>
    <property type="match status" value="1"/>
</dbReference>
<name>A0A3S0Z403_9BURK</name>
<dbReference type="PANTHER" id="PTHR48083">
    <property type="entry name" value="MEDIUM-CHAIN SPECIFIC ACYL-COA DEHYDROGENASE, MITOCHONDRIAL-RELATED"/>
    <property type="match status" value="1"/>
</dbReference>
<keyword evidence="5" id="KW-0274">FAD</keyword>
<protein>
    <recommendedName>
        <fullName evidence="3">Medium-chain specific acyl-CoA dehydrogenase, mitochondrial</fullName>
    </recommendedName>
</protein>
<dbReference type="Gene3D" id="1.20.140.10">
    <property type="entry name" value="Butyryl-CoA Dehydrogenase, subunit A, domain 3"/>
    <property type="match status" value="1"/>
</dbReference>
<dbReference type="Proteomes" id="UP000281118">
    <property type="component" value="Unassembled WGS sequence"/>
</dbReference>
<evidence type="ECO:0000256" key="1">
    <source>
        <dbReference type="ARBA" id="ARBA00001974"/>
    </source>
</evidence>
<evidence type="ECO:0000256" key="2">
    <source>
        <dbReference type="ARBA" id="ARBA00009347"/>
    </source>
</evidence>
<dbReference type="AlphaFoldDB" id="A0A3S0Z403"/>
<dbReference type="SUPFAM" id="SSF47203">
    <property type="entry name" value="Acyl-CoA dehydrogenase C-terminal domain-like"/>
    <property type="match status" value="1"/>
</dbReference>
<evidence type="ECO:0000313" key="11">
    <source>
        <dbReference type="Proteomes" id="UP000281118"/>
    </source>
</evidence>
<evidence type="ECO:0000259" key="7">
    <source>
        <dbReference type="Pfam" id="PF00441"/>
    </source>
</evidence>
<dbReference type="Pfam" id="PF02770">
    <property type="entry name" value="Acyl-CoA_dh_M"/>
    <property type="match status" value="1"/>
</dbReference>
<dbReference type="PROSITE" id="PS00072">
    <property type="entry name" value="ACYL_COA_DH_1"/>
    <property type="match status" value="1"/>
</dbReference>
<dbReference type="Pfam" id="PF02771">
    <property type="entry name" value="Acyl-CoA_dh_N"/>
    <property type="match status" value="1"/>
</dbReference>
<feature type="domain" description="Acyl-CoA dehydrogenase/oxidase N-terminal" evidence="9">
    <location>
        <begin position="27"/>
        <end position="142"/>
    </location>
</feature>
<dbReference type="GO" id="GO:0005737">
    <property type="term" value="C:cytoplasm"/>
    <property type="evidence" value="ECO:0007669"/>
    <property type="project" value="TreeGrafter"/>
</dbReference>
<dbReference type="FunFam" id="1.20.140.10:FF:000001">
    <property type="entry name" value="Acyl-CoA dehydrogenase"/>
    <property type="match status" value="1"/>
</dbReference>
<comment type="cofactor">
    <cofactor evidence="1">
        <name>FAD</name>
        <dbReference type="ChEBI" id="CHEBI:57692"/>
    </cofactor>
</comment>
<dbReference type="InterPro" id="IPR006089">
    <property type="entry name" value="Acyl-CoA_DH_CS"/>
</dbReference>
<evidence type="ECO:0000256" key="4">
    <source>
        <dbReference type="ARBA" id="ARBA00022630"/>
    </source>
</evidence>
<evidence type="ECO:0000259" key="8">
    <source>
        <dbReference type="Pfam" id="PF02770"/>
    </source>
</evidence>
<organism evidence="10 11">
    <name type="scientific">Variovorax guangxiensis</name>
    <dbReference type="NCBI Taxonomy" id="1775474"/>
    <lineage>
        <taxon>Bacteria</taxon>
        <taxon>Pseudomonadati</taxon>
        <taxon>Pseudomonadota</taxon>
        <taxon>Betaproteobacteria</taxon>
        <taxon>Burkholderiales</taxon>
        <taxon>Comamonadaceae</taxon>
        <taxon>Variovorax</taxon>
    </lineage>
</organism>
<dbReference type="InterPro" id="IPR037069">
    <property type="entry name" value="AcylCoA_DH/ox_N_sf"/>
</dbReference>
<comment type="similarity">
    <text evidence="2">Belongs to the acyl-CoA dehydrogenase family.</text>
</comment>
<dbReference type="FunFam" id="2.40.110.10:FF:000002">
    <property type="entry name" value="Acyl-CoA dehydrogenase fadE12"/>
    <property type="match status" value="1"/>
</dbReference>
<dbReference type="InterPro" id="IPR036250">
    <property type="entry name" value="AcylCo_DH-like_C"/>
</dbReference>
<evidence type="ECO:0000256" key="6">
    <source>
        <dbReference type="ARBA" id="ARBA00023002"/>
    </source>
</evidence>
<dbReference type="OrthoDB" id="9770681at2"/>
<dbReference type="SUPFAM" id="SSF56645">
    <property type="entry name" value="Acyl-CoA dehydrogenase NM domain-like"/>
    <property type="match status" value="1"/>
</dbReference>
<evidence type="ECO:0000259" key="9">
    <source>
        <dbReference type="Pfam" id="PF02771"/>
    </source>
</evidence>
<dbReference type="Gene3D" id="1.10.540.10">
    <property type="entry name" value="Acyl-CoA dehydrogenase/oxidase, N-terminal domain"/>
    <property type="match status" value="1"/>
</dbReference>
<reference evidence="10 11" key="1">
    <citation type="submission" date="2018-12" db="EMBL/GenBank/DDBJ databases">
        <title>The genome sequences of Variovorax guangxiensis DSM 27352.</title>
        <authorList>
            <person name="Gao J."/>
            <person name="Sun J."/>
        </authorList>
    </citation>
    <scope>NUCLEOTIDE SEQUENCE [LARGE SCALE GENOMIC DNA]</scope>
    <source>
        <strain evidence="10 11">DSM 27352</strain>
    </source>
</reference>
<dbReference type="RefSeq" id="WP_126022292.1">
    <property type="nucleotide sequence ID" value="NZ_RXFT01000005.1"/>
</dbReference>
<keyword evidence="4" id="KW-0285">Flavoprotein</keyword>
<dbReference type="GO" id="GO:0033539">
    <property type="term" value="P:fatty acid beta-oxidation using acyl-CoA dehydrogenase"/>
    <property type="evidence" value="ECO:0007669"/>
    <property type="project" value="TreeGrafter"/>
</dbReference>
<dbReference type="GO" id="GO:0050660">
    <property type="term" value="F:flavin adenine dinucleotide binding"/>
    <property type="evidence" value="ECO:0007669"/>
    <property type="project" value="InterPro"/>
</dbReference>